<name>A0A813IVH2_POLGL</name>
<gene>
    <name evidence="2" type="ORF">PGLA1383_LOCUS55162</name>
    <name evidence="3" type="ORF">PGLA2088_LOCUS12721</name>
</gene>
<sequence>MGGLVSQSLPGATDVCCPAGRASHSFPLRISSEAARAASAAALGSATVATVLGYTTQLTREAGAHSVRLQLAPSGSTSAAQVGEEPCPHCAVVSIRSRDRLGFLPGIAALIRPEGSNALLLEVIVFARPDELLQEITQLPEDFLRGLFPVGDRVDVRILRSMTFQSYTGEDSTGAGFGDHPSEADPTEAALSRSEKSEWLAERLLDLASNLEAHFSSARHEPLPDSSYESTEFSAQEIESWLSDAGIRVTGHVPVTGLQHERLNEHAPPG</sequence>
<dbReference type="EMBL" id="CAJNNW010015051">
    <property type="protein sequence ID" value="CAE8657276.1"/>
    <property type="molecule type" value="Genomic_DNA"/>
</dbReference>
<feature type="region of interest" description="Disordered" evidence="1">
    <location>
        <begin position="170"/>
        <end position="193"/>
    </location>
</feature>
<dbReference type="EMBL" id="CAJNNV010032530">
    <property type="protein sequence ID" value="CAE8640260.1"/>
    <property type="molecule type" value="Genomic_DNA"/>
</dbReference>
<evidence type="ECO:0000313" key="4">
    <source>
        <dbReference type="Proteomes" id="UP000626109"/>
    </source>
</evidence>
<keyword evidence="5" id="KW-1185">Reference proteome</keyword>
<proteinExistence type="predicted"/>
<evidence type="ECO:0000256" key="1">
    <source>
        <dbReference type="SAM" id="MobiDB-lite"/>
    </source>
</evidence>
<dbReference type="AlphaFoldDB" id="A0A813IVH2"/>
<evidence type="ECO:0000313" key="3">
    <source>
        <dbReference type="EMBL" id="CAE8657276.1"/>
    </source>
</evidence>
<dbReference type="Proteomes" id="UP000654075">
    <property type="component" value="Unassembled WGS sequence"/>
</dbReference>
<evidence type="ECO:0000313" key="5">
    <source>
        <dbReference type="Proteomes" id="UP000654075"/>
    </source>
</evidence>
<evidence type="ECO:0000313" key="2">
    <source>
        <dbReference type="EMBL" id="CAE8640260.1"/>
    </source>
</evidence>
<accession>A0A813IVH2</accession>
<protein>
    <submittedName>
        <fullName evidence="3">Uncharacterized protein</fullName>
    </submittedName>
</protein>
<dbReference type="Proteomes" id="UP000626109">
    <property type="component" value="Unassembled WGS sequence"/>
</dbReference>
<organism evidence="3 4">
    <name type="scientific">Polarella glacialis</name>
    <name type="common">Dinoflagellate</name>
    <dbReference type="NCBI Taxonomy" id="89957"/>
    <lineage>
        <taxon>Eukaryota</taxon>
        <taxon>Sar</taxon>
        <taxon>Alveolata</taxon>
        <taxon>Dinophyceae</taxon>
        <taxon>Suessiales</taxon>
        <taxon>Suessiaceae</taxon>
        <taxon>Polarella</taxon>
    </lineage>
</organism>
<dbReference type="OrthoDB" id="440637at2759"/>
<comment type="caution">
    <text evidence="3">The sequence shown here is derived from an EMBL/GenBank/DDBJ whole genome shotgun (WGS) entry which is preliminary data.</text>
</comment>
<reference evidence="3" key="1">
    <citation type="submission" date="2021-02" db="EMBL/GenBank/DDBJ databases">
        <authorList>
            <person name="Dougan E. K."/>
            <person name="Rhodes N."/>
            <person name="Thang M."/>
            <person name="Chan C."/>
        </authorList>
    </citation>
    <scope>NUCLEOTIDE SEQUENCE</scope>
</reference>